<name>A0AAW9DU54_ACIAO</name>
<proteinExistence type="predicted"/>
<evidence type="ECO:0000256" key="1">
    <source>
        <dbReference type="ARBA" id="ARBA00022801"/>
    </source>
</evidence>
<dbReference type="InterPro" id="IPR017850">
    <property type="entry name" value="Alkaline_phosphatase_core_sf"/>
</dbReference>
<dbReference type="AlphaFoldDB" id="A0AAW9DU54"/>
<comment type="caution">
    <text evidence="2">The sequence shown here is derived from an EMBL/GenBank/DDBJ whole genome shotgun (WGS) entry which is preliminary data.</text>
</comment>
<evidence type="ECO:0000313" key="2">
    <source>
        <dbReference type="EMBL" id="MDX5931852.1"/>
    </source>
</evidence>
<dbReference type="Proteomes" id="UP001279553">
    <property type="component" value="Unassembled WGS sequence"/>
</dbReference>
<keyword evidence="1" id="KW-0378">Hydrolase</keyword>
<accession>A0AAW9DU54</accession>
<evidence type="ECO:0000313" key="3">
    <source>
        <dbReference type="Proteomes" id="UP001279553"/>
    </source>
</evidence>
<dbReference type="PANTHER" id="PTHR31956">
    <property type="entry name" value="NON-SPECIFIC PHOSPHOLIPASE C4-RELATED"/>
    <property type="match status" value="1"/>
</dbReference>
<reference evidence="2 3" key="1">
    <citation type="submission" date="2023-11" db="EMBL/GenBank/DDBJ databases">
        <title>MicrobeMod: A computational toolkit for identifying prokaryotic methylation and restriction-modification with nanopore sequencing.</title>
        <authorList>
            <person name="Crits-Christoph A."/>
            <person name="Kang S.C."/>
            <person name="Lee H."/>
            <person name="Ostrov N."/>
        </authorList>
    </citation>
    <scope>NUCLEOTIDE SEQUENCE [LARGE SCALE GENOMIC DNA]</scope>
    <source>
        <strain evidence="2 3">DSMZ 700</strain>
    </source>
</reference>
<dbReference type="GO" id="GO:0042578">
    <property type="term" value="F:phosphoric ester hydrolase activity"/>
    <property type="evidence" value="ECO:0007669"/>
    <property type="project" value="UniProtKB-ARBA"/>
</dbReference>
<dbReference type="Gene3D" id="3.40.720.10">
    <property type="entry name" value="Alkaline Phosphatase, subunit A"/>
    <property type="match status" value="2"/>
</dbReference>
<dbReference type="RefSeq" id="WP_319614734.1">
    <property type="nucleotide sequence ID" value="NZ_JAWXYB010000018.1"/>
</dbReference>
<keyword evidence="3" id="KW-1185">Reference proteome</keyword>
<gene>
    <name evidence="2" type="ORF">SIL87_13875</name>
</gene>
<dbReference type="EMBL" id="JAWXYB010000018">
    <property type="protein sequence ID" value="MDX5931852.1"/>
    <property type="molecule type" value="Genomic_DNA"/>
</dbReference>
<sequence>MAEANNVPIEHVVVLMMENNGFDRMLGAMSAVHRGLDGIDPARPHHNPAATPGKPVLTQRETRSRNIDRDPKHYLANSLAQYADGTNSGFVADFVRTHPNSTDEERQEIMGYFPRGFLPGLHTLAENFVVCDHWFSSLPGPTWINRLFAHSGTSNGHVNEPGGLFSSKLHMYDQRTLYDELTEAGVPWRIYFGDVPQTLVLSHQWSHLDHYRRFGRWHADIARGDLPAYTFIEPSYFGPEQNDQHPPHDIMRGDALIADVYNTLLKNPALFAKTLLIVLYDEHGGFFDHVIPPATVPPDDHTEHFGFDLLGFRVPAVFVSPMLDPGVISTVFDHTSLLKMASSLWPGVEPLGRRATQSNDPLAALTWRATPRADLPEAGVAQDIQPVRSLAALEGFKASLFGFSHHLESQIRHETHKSLLMQRAHEALIDGMSQAKLATDRFDTFLGERQTSGGLLGKLEEGFEFVAKRIGLGHRSP</sequence>
<organism evidence="2 3">
    <name type="scientific">Acidiphilium acidophilum</name>
    <name type="common">Thiobacillus acidophilus</name>
    <dbReference type="NCBI Taxonomy" id="76588"/>
    <lineage>
        <taxon>Bacteria</taxon>
        <taxon>Pseudomonadati</taxon>
        <taxon>Pseudomonadota</taxon>
        <taxon>Alphaproteobacteria</taxon>
        <taxon>Acetobacterales</taxon>
        <taxon>Acidocellaceae</taxon>
        <taxon>Acidiphilium</taxon>
    </lineage>
</organism>
<protein>
    <submittedName>
        <fullName evidence="2">Alkaline phosphatase family protein</fullName>
    </submittedName>
</protein>
<dbReference type="PANTHER" id="PTHR31956:SF1">
    <property type="entry name" value="NON-SPECIFIC PHOSPHOLIPASE C1"/>
    <property type="match status" value="1"/>
</dbReference>
<dbReference type="Pfam" id="PF04185">
    <property type="entry name" value="Phosphoesterase"/>
    <property type="match status" value="1"/>
</dbReference>
<dbReference type="InterPro" id="IPR007312">
    <property type="entry name" value="Phosphoesterase"/>
</dbReference>
<dbReference type="GO" id="GO:0009395">
    <property type="term" value="P:phospholipid catabolic process"/>
    <property type="evidence" value="ECO:0007669"/>
    <property type="project" value="TreeGrafter"/>
</dbReference>